<dbReference type="AlphaFoldDB" id="A0A165IWS9"/>
<dbReference type="EMBL" id="KV407455">
    <property type="protein sequence ID" value="KZF25483.1"/>
    <property type="molecule type" value="Genomic_DNA"/>
</dbReference>
<dbReference type="RefSeq" id="XP_018191038.1">
    <property type="nucleotide sequence ID" value="XM_018331900.1"/>
</dbReference>
<proteinExistence type="predicted"/>
<organism evidence="1 2">
    <name type="scientific">Xylona heveae (strain CBS 132557 / TC161)</name>
    <dbReference type="NCBI Taxonomy" id="1328760"/>
    <lineage>
        <taxon>Eukaryota</taxon>
        <taxon>Fungi</taxon>
        <taxon>Dikarya</taxon>
        <taxon>Ascomycota</taxon>
        <taxon>Pezizomycotina</taxon>
        <taxon>Xylonomycetes</taxon>
        <taxon>Xylonales</taxon>
        <taxon>Xylonaceae</taxon>
        <taxon>Xylona</taxon>
    </lineage>
</organism>
<dbReference type="PANTHER" id="PTHR37845">
    <property type="entry name" value="SEQUENCE ORPHAN"/>
    <property type="match status" value="1"/>
</dbReference>
<dbReference type="OrthoDB" id="275936at2759"/>
<dbReference type="OMA" id="RRNWFIS"/>
<sequence length="302" mass="32208">MDDKAALTRPLTAQFEHGQRQQQHHDAASRWNTSNLGLRLAADVASASTASVLVAPAIIVIDRAIIEKSAGHTTLLSSVGQQLKHALLRPHKFIFSKPFGLIYLVYFGTYLTANSVDTATSVSNGSAASATSSGMPKFLATTVANMGICLYKDSRFAQMFGSSGGGGAARPVPPASIALFAIRDCLTIFASFNLPPKLAPLLPMTDEVEKVMSRATAAQFITPAACQLVSTPIHLLGLDLFNRPNGAGGLGAKALSWSQRWSKIRQDWLTSSIARMCRIVPAFGVGGVVNADLRRKLMARVE</sequence>
<gene>
    <name evidence="1" type="ORF">L228DRAFT_244330</name>
</gene>
<dbReference type="GeneID" id="28897037"/>
<evidence type="ECO:0008006" key="3">
    <source>
        <dbReference type="Google" id="ProtNLM"/>
    </source>
</evidence>
<keyword evidence="2" id="KW-1185">Reference proteome</keyword>
<dbReference type="STRING" id="1328760.A0A165IWS9"/>
<evidence type="ECO:0000313" key="2">
    <source>
        <dbReference type="Proteomes" id="UP000076632"/>
    </source>
</evidence>
<evidence type="ECO:0000313" key="1">
    <source>
        <dbReference type="EMBL" id="KZF25483.1"/>
    </source>
</evidence>
<dbReference type="InParanoid" id="A0A165IWS9"/>
<protein>
    <recommendedName>
        <fullName evidence="3">Sequence orphan</fullName>
    </recommendedName>
</protein>
<dbReference type="Proteomes" id="UP000076632">
    <property type="component" value="Unassembled WGS sequence"/>
</dbReference>
<reference evidence="1 2" key="1">
    <citation type="journal article" date="2016" name="Fungal Biol.">
        <title>The genome of Xylona heveae provides a window into fungal endophytism.</title>
        <authorList>
            <person name="Gazis R."/>
            <person name="Kuo A."/>
            <person name="Riley R."/>
            <person name="LaButti K."/>
            <person name="Lipzen A."/>
            <person name="Lin J."/>
            <person name="Amirebrahimi M."/>
            <person name="Hesse C.N."/>
            <person name="Spatafora J.W."/>
            <person name="Henrissat B."/>
            <person name="Hainaut M."/>
            <person name="Grigoriev I.V."/>
            <person name="Hibbett D.S."/>
        </authorList>
    </citation>
    <scope>NUCLEOTIDE SEQUENCE [LARGE SCALE GENOMIC DNA]</scope>
    <source>
        <strain evidence="1 2">TC161</strain>
    </source>
</reference>
<accession>A0A165IWS9</accession>
<dbReference type="PANTHER" id="PTHR37845:SF1">
    <property type="entry name" value="SEQUENCE ORPHAN"/>
    <property type="match status" value="1"/>
</dbReference>
<name>A0A165IWS9_XYLHT</name>
<dbReference type="GO" id="GO:0005739">
    <property type="term" value="C:mitochondrion"/>
    <property type="evidence" value="ECO:0007669"/>
    <property type="project" value="TreeGrafter"/>
</dbReference>
<dbReference type="InterPro" id="IPR038781">
    <property type="entry name" value="C365.16-ike"/>
</dbReference>